<dbReference type="EMBL" id="JAGPYM010000037">
    <property type="protein sequence ID" value="KAH6874678.1"/>
    <property type="molecule type" value="Genomic_DNA"/>
</dbReference>
<sequence>MGLPGALLYGLYRLTNRNDETTTPSVKVEYPEMPLYQPKRHVQNASIIPEGPANINEDARDVYIASRVIMGGRADGAVGMIEKYGVGAIESWATDGLTEVLNDVPNPFHHWCVVVGPYLHQLQSTSFSGGWNYYTNEDYSELGGWTKYKVGVTNFNDIAIRNAAAVAMNDTPEVYNVISNNCQHYALRLLDKVLRDGRRKYKMLNQTYGQMVQQPIRLPKPPKIYKIGEEPPAEEEEEEGPQPVVQKPFSGVTVEAPDEEADQVVVDDENDNVAVIESEEDHLQMIQEAVAIMIQNTPSIKEGLEAEKKE</sequence>
<comment type="caution">
    <text evidence="1">The sequence shown here is derived from an EMBL/GenBank/DDBJ whole genome shotgun (WGS) entry which is preliminary data.</text>
</comment>
<name>A0A9P8VT98_9HYPO</name>
<protein>
    <recommendedName>
        <fullName evidence="3">PPPDE domain-containing protein</fullName>
    </recommendedName>
</protein>
<proteinExistence type="predicted"/>
<reference evidence="1 2" key="1">
    <citation type="journal article" date="2021" name="Nat. Commun.">
        <title>Genetic determinants of endophytism in the Arabidopsis root mycobiome.</title>
        <authorList>
            <person name="Mesny F."/>
            <person name="Miyauchi S."/>
            <person name="Thiergart T."/>
            <person name="Pickel B."/>
            <person name="Atanasova L."/>
            <person name="Karlsson M."/>
            <person name="Huettel B."/>
            <person name="Barry K.W."/>
            <person name="Haridas S."/>
            <person name="Chen C."/>
            <person name="Bauer D."/>
            <person name="Andreopoulos W."/>
            <person name="Pangilinan J."/>
            <person name="LaButti K."/>
            <person name="Riley R."/>
            <person name="Lipzen A."/>
            <person name="Clum A."/>
            <person name="Drula E."/>
            <person name="Henrissat B."/>
            <person name="Kohler A."/>
            <person name="Grigoriev I.V."/>
            <person name="Martin F.M."/>
            <person name="Hacquard S."/>
        </authorList>
    </citation>
    <scope>NUCLEOTIDE SEQUENCE [LARGE SCALE GENOMIC DNA]</scope>
    <source>
        <strain evidence="1 2">MPI-CAGE-CH-0241</strain>
    </source>
</reference>
<organism evidence="1 2">
    <name type="scientific">Thelonectria olida</name>
    <dbReference type="NCBI Taxonomy" id="1576542"/>
    <lineage>
        <taxon>Eukaryota</taxon>
        <taxon>Fungi</taxon>
        <taxon>Dikarya</taxon>
        <taxon>Ascomycota</taxon>
        <taxon>Pezizomycotina</taxon>
        <taxon>Sordariomycetes</taxon>
        <taxon>Hypocreomycetidae</taxon>
        <taxon>Hypocreales</taxon>
        <taxon>Nectriaceae</taxon>
        <taxon>Thelonectria</taxon>
    </lineage>
</organism>
<evidence type="ECO:0000313" key="1">
    <source>
        <dbReference type="EMBL" id="KAH6874678.1"/>
    </source>
</evidence>
<dbReference type="OrthoDB" id="3431913at2759"/>
<dbReference type="AlphaFoldDB" id="A0A9P8VT98"/>
<gene>
    <name evidence="1" type="ORF">B0T10DRAFT_585837</name>
</gene>
<keyword evidence="2" id="KW-1185">Reference proteome</keyword>
<evidence type="ECO:0008006" key="3">
    <source>
        <dbReference type="Google" id="ProtNLM"/>
    </source>
</evidence>
<accession>A0A9P8VT98</accession>
<dbReference type="Proteomes" id="UP000777438">
    <property type="component" value="Unassembled WGS sequence"/>
</dbReference>
<evidence type="ECO:0000313" key="2">
    <source>
        <dbReference type="Proteomes" id="UP000777438"/>
    </source>
</evidence>